<dbReference type="CDD" id="cd06558">
    <property type="entry name" value="crotonase-like"/>
    <property type="match status" value="1"/>
</dbReference>
<dbReference type="Gene3D" id="3.90.226.10">
    <property type="entry name" value="2-enoyl-CoA Hydratase, Chain A, domain 1"/>
    <property type="match status" value="2"/>
</dbReference>
<dbReference type="GO" id="GO:0006635">
    <property type="term" value="P:fatty acid beta-oxidation"/>
    <property type="evidence" value="ECO:0007669"/>
    <property type="project" value="TreeGrafter"/>
</dbReference>
<dbReference type="InterPro" id="IPR029045">
    <property type="entry name" value="ClpP/crotonase-like_dom_sf"/>
</dbReference>
<dbReference type="Proteomes" id="UP001278500">
    <property type="component" value="Unassembled WGS sequence"/>
</dbReference>
<evidence type="ECO:0000259" key="4">
    <source>
        <dbReference type="Pfam" id="PF16113"/>
    </source>
</evidence>
<dbReference type="InterPro" id="IPR001753">
    <property type="entry name" value="Enoyl-CoA_hydra/iso"/>
</dbReference>
<reference evidence="5" key="2">
    <citation type="submission" date="2023-06" db="EMBL/GenBank/DDBJ databases">
        <authorList>
            <consortium name="Lawrence Berkeley National Laboratory"/>
            <person name="Haridas S."/>
            <person name="Hensen N."/>
            <person name="Bonometti L."/>
            <person name="Westerberg I."/>
            <person name="Brannstrom I.O."/>
            <person name="Guillou S."/>
            <person name="Cros-Aarteil S."/>
            <person name="Calhoun S."/>
            <person name="Kuo A."/>
            <person name="Mondo S."/>
            <person name="Pangilinan J."/>
            <person name="Riley R."/>
            <person name="Labutti K."/>
            <person name="Andreopoulos B."/>
            <person name="Lipzen A."/>
            <person name="Chen C."/>
            <person name="Yanf M."/>
            <person name="Daum C."/>
            <person name="Ng V."/>
            <person name="Clum A."/>
            <person name="Steindorff A."/>
            <person name="Ohm R."/>
            <person name="Martin F."/>
            <person name="Silar P."/>
            <person name="Natvig D."/>
            <person name="Lalanne C."/>
            <person name="Gautier V."/>
            <person name="Ament-Velasquez S.L."/>
            <person name="Kruys A."/>
            <person name="Hutchinson M.I."/>
            <person name="Powell A.J."/>
            <person name="Barry K."/>
            <person name="Miller A.N."/>
            <person name="Grigoriev I.V."/>
            <person name="Debuchy R."/>
            <person name="Gladieux P."/>
            <person name="Thoren M.H."/>
            <person name="Johannesson H."/>
        </authorList>
    </citation>
    <scope>NUCLEOTIDE SEQUENCE</scope>
    <source>
        <strain evidence="5">CBS 560.94</strain>
    </source>
</reference>
<evidence type="ECO:0000313" key="5">
    <source>
        <dbReference type="EMBL" id="KAK3337967.1"/>
    </source>
</evidence>
<comment type="caution">
    <text evidence="5">The sequence shown here is derived from an EMBL/GenBank/DDBJ whole genome shotgun (WGS) entry which is preliminary data.</text>
</comment>
<dbReference type="PANTHER" id="PTHR11941:SF158">
    <property type="entry name" value="ENOYL-COA HYDRATASE (AFU_ORTHOLOGUE AFUA_2G10650)"/>
    <property type="match status" value="1"/>
</dbReference>
<dbReference type="Pfam" id="PF16113">
    <property type="entry name" value="ECH_2"/>
    <property type="match status" value="1"/>
</dbReference>
<feature type="domain" description="Enoyl-CoA hydratase/isomerase" evidence="4">
    <location>
        <begin position="27"/>
        <end position="89"/>
    </location>
</feature>
<name>A0AAE0MMI4_9PEZI</name>
<feature type="region of interest" description="Disordered" evidence="3">
    <location>
        <begin position="166"/>
        <end position="200"/>
    </location>
</feature>
<keyword evidence="6" id="KW-1185">Reference proteome</keyword>
<proteinExistence type="inferred from homology"/>
<evidence type="ECO:0000256" key="1">
    <source>
        <dbReference type="ARBA" id="ARBA00005254"/>
    </source>
</evidence>
<dbReference type="GO" id="GO:0003824">
    <property type="term" value="F:catalytic activity"/>
    <property type="evidence" value="ECO:0007669"/>
    <property type="project" value="InterPro"/>
</dbReference>
<dbReference type="InterPro" id="IPR045004">
    <property type="entry name" value="ECH_dom"/>
</dbReference>
<gene>
    <name evidence="5" type="ORF">B0H65DRAFT_308935</name>
</gene>
<dbReference type="SUPFAM" id="SSF52096">
    <property type="entry name" value="ClpP/crotonase"/>
    <property type="match status" value="2"/>
</dbReference>
<protein>
    <submittedName>
        <fullName evidence="5">ClpP/crotonase-like domain-containing protein</fullName>
    </submittedName>
</protein>
<organism evidence="5 6">
    <name type="scientific">Neurospora tetraspora</name>
    <dbReference type="NCBI Taxonomy" id="94610"/>
    <lineage>
        <taxon>Eukaryota</taxon>
        <taxon>Fungi</taxon>
        <taxon>Dikarya</taxon>
        <taxon>Ascomycota</taxon>
        <taxon>Pezizomycotina</taxon>
        <taxon>Sordariomycetes</taxon>
        <taxon>Sordariomycetidae</taxon>
        <taxon>Sordariales</taxon>
        <taxon>Sordariaceae</taxon>
        <taxon>Neurospora</taxon>
    </lineage>
</organism>
<reference evidence="5" key="1">
    <citation type="journal article" date="2023" name="Mol. Phylogenet. Evol.">
        <title>Genome-scale phylogeny and comparative genomics of the fungal order Sordariales.</title>
        <authorList>
            <person name="Hensen N."/>
            <person name="Bonometti L."/>
            <person name="Westerberg I."/>
            <person name="Brannstrom I.O."/>
            <person name="Guillou S."/>
            <person name="Cros-Aarteil S."/>
            <person name="Calhoun S."/>
            <person name="Haridas S."/>
            <person name="Kuo A."/>
            <person name="Mondo S."/>
            <person name="Pangilinan J."/>
            <person name="Riley R."/>
            <person name="LaButti K."/>
            <person name="Andreopoulos B."/>
            <person name="Lipzen A."/>
            <person name="Chen C."/>
            <person name="Yan M."/>
            <person name="Daum C."/>
            <person name="Ng V."/>
            <person name="Clum A."/>
            <person name="Steindorff A."/>
            <person name="Ohm R.A."/>
            <person name="Martin F."/>
            <person name="Silar P."/>
            <person name="Natvig D.O."/>
            <person name="Lalanne C."/>
            <person name="Gautier V."/>
            <person name="Ament-Velasquez S.L."/>
            <person name="Kruys A."/>
            <person name="Hutchinson M.I."/>
            <person name="Powell A.J."/>
            <person name="Barry K."/>
            <person name="Miller A.N."/>
            <person name="Grigoriev I.V."/>
            <person name="Debuchy R."/>
            <person name="Gladieux P."/>
            <person name="Hiltunen Thoren M."/>
            <person name="Johannesson H."/>
        </authorList>
    </citation>
    <scope>NUCLEOTIDE SEQUENCE</scope>
    <source>
        <strain evidence="5">CBS 560.94</strain>
    </source>
</reference>
<evidence type="ECO:0000256" key="3">
    <source>
        <dbReference type="SAM" id="MobiDB-lite"/>
    </source>
</evidence>
<sequence length="459" mass="47790">MSTQNFKTHPPSVPNTLLSFPAPHVLLVTLNRPAQLNAIPTSQHKRLAALWDWFDAEPALRCAVITGAGRAFCAGADLKEWNELHSKFQQRQKAGAGGGLVDGVEHGGQYGTVGKRGEALRDAAAAARAGGKKGGVAGAGGSDGLITTGVGGGYGTVGNRKEALRNSEGVKAGQAPDAPAERIAKEGRARDGGKMKDEDKLTMGIGGGYGTVDNRQKAIESAAHLTEEARKGDLNDVDDARITTGIGGGYGTVASRKAAAAARVANSESSRVGSLGLNAGFGGLSNRSGKKPIIAAVNGLCLGGGMEMVINCDMVIASSNARFGLPEVKVGVIAVAGALPRLVRTVGKQRAAEMALLGRNRYSAEQMERWGVVNFIVNGEQALVEEAVKLAEEISSNSPDAVLTSKEGLRLGWEGMGPEKATAVLEGGTYKKLEKGENMREGVASFVEKRKPVWKDSKL</sequence>
<evidence type="ECO:0000313" key="6">
    <source>
        <dbReference type="Proteomes" id="UP001278500"/>
    </source>
</evidence>
<dbReference type="PROSITE" id="PS00166">
    <property type="entry name" value="ENOYL_COA_HYDRATASE"/>
    <property type="match status" value="1"/>
</dbReference>
<comment type="similarity">
    <text evidence="1 2">Belongs to the enoyl-CoA hydratase/isomerase family.</text>
</comment>
<dbReference type="GO" id="GO:0005739">
    <property type="term" value="C:mitochondrion"/>
    <property type="evidence" value="ECO:0007669"/>
    <property type="project" value="TreeGrafter"/>
</dbReference>
<evidence type="ECO:0000256" key="2">
    <source>
        <dbReference type="RuleBase" id="RU003707"/>
    </source>
</evidence>
<dbReference type="EMBL" id="JAUEPP010000008">
    <property type="protein sequence ID" value="KAK3337967.1"/>
    <property type="molecule type" value="Genomic_DNA"/>
</dbReference>
<dbReference type="GeneID" id="87860413"/>
<dbReference type="PANTHER" id="PTHR11941">
    <property type="entry name" value="ENOYL-COA HYDRATASE-RELATED"/>
    <property type="match status" value="1"/>
</dbReference>
<feature type="compositionally biased region" description="Basic and acidic residues" evidence="3">
    <location>
        <begin position="179"/>
        <end position="200"/>
    </location>
</feature>
<dbReference type="Pfam" id="PF00378">
    <property type="entry name" value="ECH_1"/>
    <property type="match status" value="1"/>
</dbReference>
<dbReference type="AlphaFoldDB" id="A0AAE0MMI4"/>
<accession>A0AAE0MMI4</accession>
<dbReference type="InterPro" id="IPR018376">
    <property type="entry name" value="Enoyl-CoA_hyd/isom_CS"/>
</dbReference>
<dbReference type="RefSeq" id="XP_062677418.1">
    <property type="nucleotide sequence ID" value="XM_062823259.1"/>
</dbReference>